<evidence type="ECO:0000256" key="2">
    <source>
        <dbReference type="SAM" id="Coils"/>
    </source>
</evidence>
<dbReference type="PANTHER" id="PTHR12320">
    <property type="entry name" value="PROTEIN PHOSPHATASE 2C"/>
    <property type="match status" value="1"/>
</dbReference>
<comment type="catalytic activity">
    <reaction evidence="1">
        <text>O-phospho-L-seryl-[protein] + H2O = L-seryl-[protein] + phosphate</text>
        <dbReference type="Rhea" id="RHEA:20629"/>
        <dbReference type="Rhea" id="RHEA-COMP:9863"/>
        <dbReference type="Rhea" id="RHEA-COMP:11604"/>
        <dbReference type="ChEBI" id="CHEBI:15377"/>
        <dbReference type="ChEBI" id="CHEBI:29999"/>
        <dbReference type="ChEBI" id="CHEBI:43474"/>
        <dbReference type="ChEBI" id="CHEBI:83421"/>
        <dbReference type="EC" id="3.1.3.16"/>
    </reaction>
</comment>
<keyword evidence="1" id="KW-0460">Magnesium</keyword>
<name>A0AA88VKS9_9ASTE</name>
<dbReference type="InterPro" id="IPR036457">
    <property type="entry name" value="PPM-type-like_dom_sf"/>
</dbReference>
<evidence type="ECO:0000256" key="1">
    <source>
        <dbReference type="RuleBase" id="RU366020"/>
    </source>
</evidence>
<organism evidence="4 5">
    <name type="scientific">Escallonia herrerae</name>
    <dbReference type="NCBI Taxonomy" id="1293975"/>
    <lineage>
        <taxon>Eukaryota</taxon>
        <taxon>Viridiplantae</taxon>
        <taxon>Streptophyta</taxon>
        <taxon>Embryophyta</taxon>
        <taxon>Tracheophyta</taxon>
        <taxon>Spermatophyta</taxon>
        <taxon>Magnoliopsida</taxon>
        <taxon>eudicotyledons</taxon>
        <taxon>Gunneridae</taxon>
        <taxon>Pentapetalae</taxon>
        <taxon>asterids</taxon>
        <taxon>campanulids</taxon>
        <taxon>Escalloniales</taxon>
        <taxon>Escalloniaceae</taxon>
        <taxon>Escallonia</taxon>
    </lineage>
</organism>
<dbReference type="Gene3D" id="3.60.40.10">
    <property type="entry name" value="PPM-type phosphatase domain"/>
    <property type="match status" value="1"/>
</dbReference>
<keyword evidence="1" id="KW-0378">Hydrolase</keyword>
<evidence type="ECO:0000256" key="3">
    <source>
        <dbReference type="SAM" id="MobiDB-lite"/>
    </source>
</evidence>
<accession>A0AA88VKS9</accession>
<keyword evidence="1" id="KW-0904">Protein phosphatase</keyword>
<comment type="cofactor">
    <cofactor evidence="1">
        <name>Mn(2+)</name>
        <dbReference type="ChEBI" id="CHEBI:29035"/>
    </cofactor>
</comment>
<dbReference type="GO" id="GO:0004722">
    <property type="term" value="F:protein serine/threonine phosphatase activity"/>
    <property type="evidence" value="ECO:0007669"/>
    <property type="project" value="UniProtKB-EC"/>
</dbReference>
<gene>
    <name evidence="4" type="ORF">RJ639_015106</name>
</gene>
<reference evidence="4" key="1">
    <citation type="submission" date="2022-12" db="EMBL/GenBank/DDBJ databases">
        <title>Draft genome assemblies for two species of Escallonia (Escalloniales).</title>
        <authorList>
            <person name="Chanderbali A."/>
            <person name="Dervinis C."/>
            <person name="Anghel I."/>
            <person name="Soltis D."/>
            <person name="Soltis P."/>
            <person name="Zapata F."/>
        </authorList>
    </citation>
    <scope>NUCLEOTIDE SEQUENCE</scope>
    <source>
        <strain evidence="4">UCBG64.0493</strain>
        <tissue evidence="4">Leaf</tissue>
    </source>
</reference>
<dbReference type="EC" id="3.1.3.16" evidence="1"/>
<dbReference type="GO" id="GO:0009507">
    <property type="term" value="C:chloroplast"/>
    <property type="evidence" value="ECO:0007669"/>
    <property type="project" value="TreeGrafter"/>
</dbReference>
<comment type="catalytic activity">
    <reaction evidence="1">
        <text>O-phospho-L-threonyl-[protein] + H2O = L-threonyl-[protein] + phosphate</text>
        <dbReference type="Rhea" id="RHEA:47004"/>
        <dbReference type="Rhea" id="RHEA-COMP:11060"/>
        <dbReference type="Rhea" id="RHEA-COMP:11605"/>
        <dbReference type="ChEBI" id="CHEBI:15377"/>
        <dbReference type="ChEBI" id="CHEBI:30013"/>
        <dbReference type="ChEBI" id="CHEBI:43474"/>
        <dbReference type="ChEBI" id="CHEBI:61977"/>
        <dbReference type="EC" id="3.1.3.16"/>
    </reaction>
</comment>
<feature type="region of interest" description="Disordered" evidence="3">
    <location>
        <begin position="1"/>
        <end position="46"/>
    </location>
</feature>
<sequence length="364" mass="40734">MASRSEKTPQGGFLGVLQKAKGKRKEKQPSAELPHAPKKTRVIPPATLRRSLRRCPSKRIPSFVPDGLFAPMMLGCQIVRFQSNTLFTEFFLGTRKYSRTKLMRPLPMYASGSKMLSRFEMARQVAAEEAQQKKEAVKEAEEATRRVEELSKQETEYLAQIETLEKRLERAKRRAAEEVKKTRDQGIHDFLDGNAGRADDGLEIYELGFVKAKEMFVECFPDIPLDDFVLPAVSSVELTEGDTIVMGSDELLDNVFDHIIDSTMATSGDVADAAKALADLAYKHSVDFYFDSPYSLEARARGLDIPWWKKLLGAKLTGMTKTIYFPVPIVCPILFLMPRLSTVCSRAGGKLDDITVIVAQVKSS</sequence>
<dbReference type="AlphaFoldDB" id="A0AA88VKS9"/>
<dbReference type="PANTHER" id="PTHR12320:SF60">
    <property type="entry name" value="PROTEIN PHOSPHATASE 2C 26-RELATED"/>
    <property type="match status" value="1"/>
</dbReference>
<dbReference type="GO" id="GO:0046872">
    <property type="term" value="F:metal ion binding"/>
    <property type="evidence" value="ECO:0007669"/>
    <property type="project" value="UniProtKB-UniRule"/>
</dbReference>
<comment type="cofactor">
    <cofactor evidence="1">
        <name>Mg(2+)</name>
        <dbReference type="ChEBI" id="CHEBI:18420"/>
    </cofactor>
</comment>
<keyword evidence="1" id="KW-0479">Metal-binding</keyword>
<comment type="caution">
    <text evidence="4">The sequence shown here is derived from an EMBL/GenBank/DDBJ whole genome shotgun (WGS) entry which is preliminary data.</text>
</comment>
<comment type="similarity">
    <text evidence="1">Belongs to the PP2C family.</text>
</comment>
<dbReference type="Proteomes" id="UP001188597">
    <property type="component" value="Unassembled WGS sequence"/>
</dbReference>
<keyword evidence="5" id="KW-1185">Reference proteome</keyword>
<dbReference type="EMBL" id="JAVXUP010001665">
    <property type="protein sequence ID" value="KAK3009234.1"/>
    <property type="molecule type" value="Genomic_DNA"/>
</dbReference>
<feature type="coiled-coil region" evidence="2">
    <location>
        <begin position="123"/>
        <end position="185"/>
    </location>
</feature>
<evidence type="ECO:0000313" key="4">
    <source>
        <dbReference type="EMBL" id="KAK3009234.1"/>
    </source>
</evidence>
<proteinExistence type="inferred from homology"/>
<protein>
    <recommendedName>
        <fullName evidence="1">Protein phosphatase</fullName>
        <ecNumber evidence="1">3.1.3.16</ecNumber>
    </recommendedName>
</protein>
<dbReference type="SUPFAM" id="SSF81606">
    <property type="entry name" value="PP2C-like"/>
    <property type="match status" value="1"/>
</dbReference>
<keyword evidence="2" id="KW-0175">Coiled coil</keyword>
<dbReference type="InterPro" id="IPR039123">
    <property type="entry name" value="PPTC7"/>
</dbReference>
<evidence type="ECO:0000313" key="5">
    <source>
        <dbReference type="Proteomes" id="UP001188597"/>
    </source>
</evidence>
<keyword evidence="1" id="KW-0464">Manganese</keyword>